<comment type="caution">
    <text evidence="4">The sequence shown here is derived from an EMBL/GenBank/DDBJ whole genome shotgun (WGS) entry which is preliminary data.</text>
</comment>
<evidence type="ECO:0000259" key="3">
    <source>
        <dbReference type="Pfam" id="PF08240"/>
    </source>
</evidence>
<protein>
    <submittedName>
        <fullName evidence="4">Zinc-binding dehydrogenase</fullName>
    </submittedName>
</protein>
<dbReference type="InterPro" id="IPR013154">
    <property type="entry name" value="ADH-like_N"/>
</dbReference>
<gene>
    <name evidence="4" type="ORF">ACFQ27_07170</name>
</gene>
<dbReference type="Gene3D" id="3.40.50.720">
    <property type="entry name" value="NAD(P)-binding Rossmann-like Domain"/>
    <property type="match status" value="1"/>
</dbReference>
<dbReference type="InterPro" id="IPR013149">
    <property type="entry name" value="ADH-like_C"/>
</dbReference>
<dbReference type="SUPFAM" id="SSF51735">
    <property type="entry name" value="NAD(P)-binding Rossmann-fold domains"/>
    <property type="match status" value="1"/>
</dbReference>
<dbReference type="SUPFAM" id="SSF50129">
    <property type="entry name" value="GroES-like"/>
    <property type="match status" value="1"/>
</dbReference>
<feature type="domain" description="Alcohol dehydrogenase-like N-terminal" evidence="3">
    <location>
        <begin position="22"/>
        <end position="137"/>
    </location>
</feature>
<evidence type="ECO:0000313" key="4">
    <source>
        <dbReference type="EMBL" id="MFD1190356.1"/>
    </source>
</evidence>
<dbReference type="Gene3D" id="3.90.180.10">
    <property type="entry name" value="Medium-chain alcohol dehydrogenases, catalytic domain"/>
    <property type="match status" value="1"/>
</dbReference>
<dbReference type="PANTHER" id="PTHR43189">
    <property type="entry name" value="ZINC-TYPE ALCOHOL DEHYDROGENASE-LIKE PROTEIN C1198.01-RELATED"/>
    <property type="match status" value="1"/>
</dbReference>
<dbReference type="InterPro" id="IPR036291">
    <property type="entry name" value="NAD(P)-bd_dom_sf"/>
</dbReference>
<evidence type="ECO:0000256" key="1">
    <source>
        <dbReference type="ARBA" id="ARBA00023002"/>
    </source>
</evidence>
<evidence type="ECO:0000313" key="5">
    <source>
        <dbReference type="Proteomes" id="UP001597216"/>
    </source>
</evidence>
<accession>A0ABW3T0F7</accession>
<keyword evidence="5" id="KW-1185">Reference proteome</keyword>
<dbReference type="PANTHER" id="PTHR43189:SF1">
    <property type="entry name" value="ZINC-TYPE ALCOHOL DEHYDROGENASE-LIKE PROTEIN C1198.01"/>
    <property type="match status" value="1"/>
</dbReference>
<dbReference type="Proteomes" id="UP001597216">
    <property type="component" value="Unassembled WGS sequence"/>
</dbReference>
<sequence length="360" mass="37814">MRAVIRRNKQLICDEIPELTPGPGQVLVKTLACGICGSDLHALHHMEHMIETTRRASGGDAGTFNPTADTVFGHEFCAEILDHGPGSPKTLKAGTRVVSVPVTMTASGIEALGYSNALPGGFAERMLLTEAMILEVPNGLPTDQAALTEPFAVGAHAVAKAKLDKDSVCLVIGCGPVGLAVIAGLKAKGHGPVIASDYSPRRRAAAEMLGADVVIDPAKESPHARWDSFGVPTARAAQQMARMMGKTFGQPVVFECVGAPGVLQHLIEASPAGSQIVVAGVCMETDKIEPTIAITKEIELTFVFGYTPDEFAMTLRQLSEGVIDVSRVVTGKVGLDEVAQAFVTLGDPEAHVKILVEPGR</sequence>
<reference evidence="5" key="1">
    <citation type="journal article" date="2019" name="Int. J. Syst. Evol. Microbiol.">
        <title>The Global Catalogue of Microorganisms (GCM) 10K type strain sequencing project: providing services to taxonomists for standard genome sequencing and annotation.</title>
        <authorList>
            <consortium name="The Broad Institute Genomics Platform"/>
            <consortium name="The Broad Institute Genome Sequencing Center for Infectious Disease"/>
            <person name="Wu L."/>
            <person name="Ma J."/>
        </authorList>
    </citation>
    <scope>NUCLEOTIDE SEQUENCE [LARGE SCALE GENOMIC DNA]</scope>
    <source>
        <strain evidence="5">CCUG 55074</strain>
    </source>
</reference>
<dbReference type="CDD" id="cd08262">
    <property type="entry name" value="Zn_ADH8"/>
    <property type="match status" value="1"/>
</dbReference>
<proteinExistence type="predicted"/>
<dbReference type="RefSeq" id="WP_377353118.1">
    <property type="nucleotide sequence ID" value="NZ_JBHTLQ010000012.1"/>
</dbReference>
<dbReference type="Pfam" id="PF00107">
    <property type="entry name" value="ADH_zinc_N"/>
    <property type="match status" value="1"/>
</dbReference>
<organism evidence="4 5">
    <name type="scientific">Phenylobacterium conjunctum</name>
    <dbReference type="NCBI Taxonomy" id="1298959"/>
    <lineage>
        <taxon>Bacteria</taxon>
        <taxon>Pseudomonadati</taxon>
        <taxon>Pseudomonadota</taxon>
        <taxon>Alphaproteobacteria</taxon>
        <taxon>Caulobacterales</taxon>
        <taxon>Caulobacteraceae</taxon>
        <taxon>Phenylobacterium</taxon>
    </lineage>
</organism>
<feature type="domain" description="Alcohol dehydrogenase-like C-terminal" evidence="2">
    <location>
        <begin position="176"/>
        <end position="318"/>
    </location>
</feature>
<evidence type="ECO:0000259" key="2">
    <source>
        <dbReference type="Pfam" id="PF00107"/>
    </source>
</evidence>
<keyword evidence="1" id="KW-0560">Oxidoreductase</keyword>
<dbReference type="InterPro" id="IPR011032">
    <property type="entry name" value="GroES-like_sf"/>
</dbReference>
<name>A0ABW3T0F7_9CAUL</name>
<dbReference type="Pfam" id="PF08240">
    <property type="entry name" value="ADH_N"/>
    <property type="match status" value="1"/>
</dbReference>
<dbReference type="EMBL" id="JBHTLQ010000012">
    <property type="protein sequence ID" value="MFD1190356.1"/>
    <property type="molecule type" value="Genomic_DNA"/>
</dbReference>